<dbReference type="SUPFAM" id="SSF51161">
    <property type="entry name" value="Trimeric LpxA-like enzymes"/>
    <property type="match status" value="1"/>
</dbReference>
<comment type="pathway">
    <text evidence="18">Bacterial outer membrane biogenesis; LPS lipid A biosynthesis.</text>
</comment>
<dbReference type="InterPro" id="IPR018357">
    <property type="entry name" value="Hexapep_transf_CS"/>
</dbReference>
<comment type="subcellular location">
    <subcellularLocation>
        <location evidence="1 18">Cytoplasm</location>
    </subcellularLocation>
</comment>
<evidence type="ECO:0000256" key="10">
    <source>
        <dbReference type="ARBA" id="ARBA00022960"/>
    </source>
</evidence>
<keyword evidence="12 18" id="KW-0511">Multifunctional enzyme</keyword>
<dbReference type="GO" id="GO:0009245">
    <property type="term" value="P:lipid A biosynthetic process"/>
    <property type="evidence" value="ECO:0007669"/>
    <property type="project" value="UniProtKB-UniRule"/>
</dbReference>
<feature type="binding site" evidence="18">
    <location>
        <position position="223"/>
    </location>
    <ligand>
        <name>UDP-N-acetyl-alpha-D-glucosamine</name>
        <dbReference type="ChEBI" id="CHEBI:57705"/>
    </ligand>
</feature>
<proteinExistence type="inferred from homology"/>
<feature type="binding site" evidence="18">
    <location>
        <position position="223"/>
    </location>
    <ligand>
        <name>Mg(2+)</name>
        <dbReference type="ChEBI" id="CHEBI:18420"/>
    </ligand>
</feature>
<protein>
    <recommendedName>
        <fullName evidence="18">Bifunctional protein GlmU</fullName>
    </recommendedName>
    <domain>
        <recommendedName>
            <fullName evidence="18">UDP-N-acetylglucosamine pyrophosphorylase</fullName>
            <ecNumber evidence="18">2.7.7.23</ecNumber>
        </recommendedName>
        <alternativeName>
            <fullName evidence="18">N-acetylglucosamine-1-phosphate uridyltransferase</fullName>
        </alternativeName>
    </domain>
    <domain>
        <recommendedName>
            <fullName evidence="18">Glucosamine-1-phosphate N-acetyltransferase</fullName>
            <ecNumber evidence="18">2.3.1.157</ecNumber>
        </recommendedName>
    </domain>
</protein>
<reference evidence="22 23" key="1">
    <citation type="journal article" date="2012" name="ISME J.">
        <title>Genomic insights to SAR86, an abundant and uncultivated marine bacterial lineage.</title>
        <authorList>
            <person name="Dupont C.L."/>
            <person name="Rusch D.B."/>
            <person name="Yooseph S."/>
            <person name="Lombardo M.J."/>
            <person name="Richter R.A."/>
            <person name="Valas R."/>
            <person name="Novotny M."/>
            <person name="Yee-Greenbaum J."/>
            <person name="Selengut J.D."/>
            <person name="Haft D.H."/>
            <person name="Halpern A.L."/>
            <person name="Lasken R.S."/>
            <person name="Nealson K."/>
            <person name="Friedman R."/>
            <person name="Venter J.C."/>
        </authorList>
    </citation>
    <scope>NUCLEOTIDE SEQUENCE [LARGE SCALE GENOMIC DNA]</scope>
</reference>
<dbReference type="HAMAP" id="MF_01631">
    <property type="entry name" value="GlmU"/>
    <property type="match status" value="1"/>
</dbReference>
<dbReference type="InterPro" id="IPR011004">
    <property type="entry name" value="Trimer_LpxA-like_sf"/>
</dbReference>
<sequence>MKVHTIILAAGSGSRMRSTKAKSLQKIAGQTMLERIIKTAQKVSNKISIVVGFDKDGIIDVASKLGNFNFVEQKNPKGTGHAVMQTIPYISDDENVLVLYGDVPLIKEATLKKLINNGSYEFSLLTSHPNNPKGYGRIIKNKEGNVVQIIEEKDANEKERLIDEVFTGNLCIKGGLLKNTISKIKNDNAANEYYLTDLIKINSEDGIKINASSTDIEEVLGANSKIELELLEDINRKMKAKDLQEQGVTIVDSKRLDIRGNTKAGSDCHIDVNVILEGEIILGDGVEIGPNVYIKDSKIGNNTQIKAFSFIEDAEIGNNCSLGPYARIREGSEILDEAKIGNFVETKKSIIGKGSKANHFSYLGDSTIGDNTNIGAGAITCNYDGKNKNKTTIGDNSFIGTNSSLVAPVTIGSGSYVAAGSVITKDVPDNTLGISRSKQENKRKPLNKK</sequence>
<feature type="binding site" evidence="18">
    <location>
        <position position="136"/>
    </location>
    <ligand>
        <name>UDP-N-acetyl-alpha-D-glucosamine</name>
        <dbReference type="ChEBI" id="CHEBI:57705"/>
    </ligand>
</feature>
<keyword evidence="7 18" id="KW-0479">Metal-binding</keyword>
<dbReference type="GO" id="GO:0000902">
    <property type="term" value="P:cell morphogenesis"/>
    <property type="evidence" value="ECO:0007669"/>
    <property type="project" value="UniProtKB-UniRule"/>
</dbReference>
<feature type="binding site" evidence="18">
    <location>
        <position position="73"/>
    </location>
    <ligand>
        <name>UDP-N-acetyl-alpha-D-glucosamine</name>
        <dbReference type="ChEBI" id="CHEBI:57705"/>
    </ligand>
</feature>
<evidence type="ECO:0000256" key="3">
    <source>
        <dbReference type="ARBA" id="ARBA00007947"/>
    </source>
</evidence>
<comment type="similarity">
    <text evidence="2 18">In the C-terminal section; belongs to the transferase hexapeptide repeat family.</text>
</comment>
<dbReference type="AlphaFoldDB" id="J4KSQ7"/>
<feature type="binding site" evidence="18">
    <location>
        <position position="329"/>
    </location>
    <ligand>
        <name>UDP-N-acetyl-alpha-D-glucosamine</name>
        <dbReference type="ChEBI" id="CHEBI:57705"/>
    </ligand>
</feature>
<dbReference type="InterPro" id="IPR001451">
    <property type="entry name" value="Hexapep"/>
</dbReference>
<dbReference type="EC" id="2.3.1.157" evidence="18"/>
<keyword evidence="4 18" id="KW-0963">Cytoplasm</keyword>
<evidence type="ECO:0000259" key="21">
    <source>
        <dbReference type="Pfam" id="PF25087"/>
    </source>
</evidence>
<comment type="function">
    <text evidence="17 18">Catalyzes the last two sequential reactions in the de novo biosynthetic pathway for UDP-N-acetylglucosamine (UDP-GlcNAc). The C-terminal domain catalyzes the transfer of acetyl group from acetyl coenzyme A to glucosamine-1-phosphate (GlcN-1-P) to produce N-acetylglucosamine-1-phosphate (GlcNAc-1-P), which is converted into UDP-GlcNAc by the transfer of uridine 5-monophosphate (from uridine 5-triphosphate), a reaction catalyzed by the N-terminal domain.</text>
</comment>
<dbReference type="Pfam" id="PF00132">
    <property type="entry name" value="Hexapep"/>
    <property type="match status" value="1"/>
</dbReference>
<feature type="binding site" evidence="18">
    <location>
        <position position="362"/>
    </location>
    <ligand>
        <name>UDP-N-acetyl-alpha-D-glucosamine</name>
        <dbReference type="ChEBI" id="CHEBI:57705"/>
    </ligand>
</feature>
<dbReference type="NCBIfam" id="TIGR01173">
    <property type="entry name" value="glmU"/>
    <property type="match status" value="1"/>
</dbReference>
<evidence type="ECO:0000256" key="13">
    <source>
        <dbReference type="ARBA" id="ARBA00023315"/>
    </source>
</evidence>
<evidence type="ECO:0000256" key="6">
    <source>
        <dbReference type="ARBA" id="ARBA00022695"/>
    </source>
</evidence>
<evidence type="ECO:0000256" key="14">
    <source>
        <dbReference type="ARBA" id="ARBA00023316"/>
    </source>
</evidence>
<dbReference type="CDD" id="cd02540">
    <property type="entry name" value="GT2_GlmU_N_bac"/>
    <property type="match status" value="1"/>
</dbReference>
<evidence type="ECO:0000256" key="5">
    <source>
        <dbReference type="ARBA" id="ARBA00022679"/>
    </source>
</evidence>
<evidence type="ECO:0000256" key="9">
    <source>
        <dbReference type="ARBA" id="ARBA00022842"/>
    </source>
</evidence>
<feature type="binding site" evidence="18">
    <location>
        <position position="376"/>
    </location>
    <ligand>
        <name>acetyl-CoA</name>
        <dbReference type="ChEBI" id="CHEBI:57288"/>
    </ligand>
</feature>
<evidence type="ECO:0000313" key="22">
    <source>
        <dbReference type="EMBL" id="EJP73124.1"/>
    </source>
</evidence>
<dbReference type="Proteomes" id="UP000010116">
    <property type="component" value="Unassembled WGS sequence"/>
</dbReference>
<dbReference type="GO" id="GO:0006048">
    <property type="term" value="P:UDP-N-acetylglucosamine biosynthetic process"/>
    <property type="evidence" value="ECO:0007669"/>
    <property type="project" value="UniProtKB-UniPathway"/>
</dbReference>
<feature type="binding site" evidence="18">
    <location>
        <position position="373"/>
    </location>
    <ligand>
        <name>UDP-N-acetyl-alpha-D-glucosamine</name>
        <dbReference type="ChEBI" id="CHEBI:57705"/>
    </ligand>
</feature>
<evidence type="ECO:0000259" key="20">
    <source>
        <dbReference type="Pfam" id="PF12804"/>
    </source>
</evidence>
<evidence type="ECO:0000256" key="19">
    <source>
        <dbReference type="SAM" id="MobiDB-lite"/>
    </source>
</evidence>
<keyword evidence="9 18" id="KW-0460">Magnesium</keyword>
<dbReference type="SUPFAM" id="SSF53448">
    <property type="entry name" value="Nucleotide-diphospho-sugar transferases"/>
    <property type="match status" value="1"/>
</dbReference>
<keyword evidence="8 18" id="KW-0677">Repeat</keyword>
<dbReference type="GO" id="GO:0019134">
    <property type="term" value="F:glucosamine-1-phosphate N-acetyltransferase activity"/>
    <property type="evidence" value="ECO:0007669"/>
    <property type="project" value="UniProtKB-UniRule"/>
</dbReference>
<dbReference type="PANTHER" id="PTHR43584">
    <property type="entry name" value="NUCLEOTIDYL TRANSFERASE"/>
    <property type="match status" value="1"/>
</dbReference>
<dbReference type="Gene3D" id="2.160.10.10">
    <property type="entry name" value="Hexapeptide repeat proteins"/>
    <property type="match status" value="1"/>
</dbReference>
<dbReference type="PANTHER" id="PTHR43584:SF3">
    <property type="entry name" value="BIFUNCTIONAL PROTEIN GLMU"/>
    <property type="match status" value="1"/>
</dbReference>
<feature type="binding site" evidence="18">
    <location>
        <position position="22"/>
    </location>
    <ligand>
        <name>UDP-N-acetyl-alpha-D-glucosamine</name>
        <dbReference type="ChEBI" id="CHEBI:57705"/>
    </ligand>
</feature>
<comment type="caution">
    <text evidence="18">Lacks conserved residue(s) required for the propagation of feature annotation.</text>
</comment>
<evidence type="ECO:0000256" key="4">
    <source>
        <dbReference type="ARBA" id="ARBA00022490"/>
    </source>
</evidence>
<keyword evidence="13 18" id="KW-0012">Acyltransferase</keyword>
<feature type="region of interest" description="Disordered" evidence="19">
    <location>
        <begin position="429"/>
        <end position="449"/>
    </location>
</feature>
<dbReference type="GO" id="GO:0009252">
    <property type="term" value="P:peptidoglycan biosynthetic process"/>
    <property type="evidence" value="ECO:0007669"/>
    <property type="project" value="UniProtKB-UniRule"/>
</dbReference>
<dbReference type="InterPro" id="IPR038009">
    <property type="entry name" value="GlmU_C_LbH"/>
</dbReference>
<feature type="domain" description="MobA-like NTP transferase" evidence="20">
    <location>
        <begin position="6"/>
        <end position="117"/>
    </location>
</feature>
<keyword evidence="6 18" id="KW-0548">Nucleotidyltransferase</keyword>
<feature type="region of interest" description="Pyrophosphorylase" evidence="18">
    <location>
        <begin position="1"/>
        <end position="225"/>
    </location>
</feature>
<feature type="binding site" evidence="18">
    <location>
        <position position="419"/>
    </location>
    <ligand>
        <name>acetyl-CoA</name>
        <dbReference type="ChEBI" id="CHEBI:57288"/>
    </ligand>
</feature>
<dbReference type="EMBL" id="JH611183">
    <property type="protein sequence ID" value="EJP73124.1"/>
    <property type="molecule type" value="Genomic_DNA"/>
</dbReference>
<dbReference type="HOGENOM" id="CLU_029499_15_2_6"/>
<feature type="binding site" evidence="18">
    <location>
        <position position="347"/>
    </location>
    <ligand>
        <name>UDP-N-acetyl-alpha-D-glucosamine</name>
        <dbReference type="ChEBI" id="CHEBI:57705"/>
    </ligand>
</feature>
<dbReference type="InterPro" id="IPR025877">
    <property type="entry name" value="MobA-like_NTP_Trfase"/>
</dbReference>
<dbReference type="GO" id="GO:0003977">
    <property type="term" value="F:UDP-N-acetylglucosamine diphosphorylase activity"/>
    <property type="evidence" value="ECO:0007669"/>
    <property type="project" value="UniProtKB-UniRule"/>
</dbReference>
<dbReference type="CDD" id="cd03353">
    <property type="entry name" value="LbH_GlmU_C"/>
    <property type="match status" value="1"/>
</dbReference>
<evidence type="ECO:0000256" key="16">
    <source>
        <dbReference type="ARBA" id="ARBA00048493"/>
    </source>
</evidence>
<feature type="domain" description="Mannose-1-phosphate guanyltransferase C-terminal" evidence="21">
    <location>
        <begin position="260"/>
        <end position="331"/>
    </location>
</feature>
<gene>
    <name evidence="18 22" type="primary">glmU</name>
    <name evidence="22" type="ORF">NT02SARS_1398</name>
</gene>
<evidence type="ECO:0000256" key="17">
    <source>
        <dbReference type="ARBA" id="ARBA00049628"/>
    </source>
</evidence>
<feature type="binding site" evidence="18">
    <location>
        <position position="102"/>
    </location>
    <ligand>
        <name>Mg(2+)</name>
        <dbReference type="ChEBI" id="CHEBI:18420"/>
    </ligand>
</feature>
<comment type="cofactor">
    <cofactor evidence="18">
        <name>Mg(2+)</name>
        <dbReference type="ChEBI" id="CHEBI:18420"/>
    </cofactor>
    <text evidence="18">Binds 1 Mg(2+) ion per subunit.</text>
</comment>
<comment type="similarity">
    <text evidence="3 18">In the N-terminal section; belongs to the N-acetylglucosamine-1-phosphate uridyltransferase family.</text>
</comment>
<dbReference type="Pfam" id="PF12804">
    <property type="entry name" value="NTP_transf_3"/>
    <property type="match status" value="1"/>
</dbReference>
<feature type="binding site" evidence="18">
    <location>
        <position position="151"/>
    </location>
    <ligand>
        <name>UDP-N-acetyl-alpha-D-glucosamine</name>
        <dbReference type="ChEBI" id="CHEBI:57705"/>
    </ligand>
</feature>
<evidence type="ECO:0000313" key="23">
    <source>
        <dbReference type="Proteomes" id="UP000010116"/>
    </source>
</evidence>
<dbReference type="PROSITE" id="PS00101">
    <property type="entry name" value="HEXAPEP_TRANSFERASES"/>
    <property type="match status" value="1"/>
</dbReference>
<dbReference type="UniPathway" id="UPA00973"/>
<evidence type="ECO:0000256" key="1">
    <source>
        <dbReference type="ARBA" id="ARBA00004496"/>
    </source>
</evidence>
<name>J4KSQ7_9GAMM</name>
<dbReference type="InterPro" id="IPR050065">
    <property type="entry name" value="GlmU-like"/>
</dbReference>
<keyword evidence="10 18" id="KW-0133">Cell shape</keyword>
<evidence type="ECO:0000256" key="15">
    <source>
        <dbReference type="ARBA" id="ARBA00048247"/>
    </source>
</evidence>
<comment type="catalytic activity">
    <reaction evidence="16 18">
        <text>N-acetyl-alpha-D-glucosamine 1-phosphate + UTP + H(+) = UDP-N-acetyl-alpha-D-glucosamine + diphosphate</text>
        <dbReference type="Rhea" id="RHEA:13509"/>
        <dbReference type="ChEBI" id="CHEBI:15378"/>
        <dbReference type="ChEBI" id="CHEBI:33019"/>
        <dbReference type="ChEBI" id="CHEBI:46398"/>
        <dbReference type="ChEBI" id="CHEBI:57705"/>
        <dbReference type="ChEBI" id="CHEBI:57776"/>
        <dbReference type="EC" id="2.7.7.23"/>
    </reaction>
</comment>
<feature type="binding site" evidence="18">
    <location>
        <begin position="382"/>
        <end position="383"/>
    </location>
    <ligand>
        <name>acetyl-CoA</name>
        <dbReference type="ChEBI" id="CHEBI:57288"/>
    </ligand>
</feature>
<feature type="active site" description="Proton acceptor" evidence="18">
    <location>
        <position position="359"/>
    </location>
</feature>
<dbReference type="Pfam" id="PF25087">
    <property type="entry name" value="GMPPB_C"/>
    <property type="match status" value="1"/>
</dbReference>
<comment type="subunit">
    <text evidence="18">Homotrimer.</text>
</comment>
<evidence type="ECO:0000256" key="8">
    <source>
        <dbReference type="ARBA" id="ARBA00022737"/>
    </source>
</evidence>
<comment type="pathway">
    <text evidence="18">Nucleotide-sugar biosynthesis; UDP-N-acetyl-alpha-D-glucosamine biosynthesis; N-acetyl-alpha-D-glucosamine 1-phosphate from alpha-D-glucosamine 6-phosphate (route II): step 2/2.</text>
</comment>
<dbReference type="Gene3D" id="3.90.550.10">
    <property type="entry name" value="Spore Coat Polysaccharide Biosynthesis Protein SpsA, Chain A"/>
    <property type="match status" value="1"/>
</dbReference>
<dbReference type="InterPro" id="IPR056729">
    <property type="entry name" value="GMPPB_C"/>
</dbReference>
<keyword evidence="5 18" id="KW-0808">Transferase</keyword>
<organism evidence="22 23">
    <name type="scientific">SAR86 cluster bacterium SAR86B</name>
    <dbReference type="NCBI Taxonomy" id="1123867"/>
    <lineage>
        <taxon>Bacteria</taxon>
        <taxon>Pseudomonadati</taxon>
        <taxon>Pseudomonadota</taxon>
        <taxon>Gammaproteobacteria</taxon>
        <taxon>SAR86 cluster</taxon>
    </lineage>
</organism>
<dbReference type="GO" id="GO:0008360">
    <property type="term" value="P:regulation of cell shape"/>
    <property type="evidence" value="ECO:0007669"/>
    <property type="project" value="UniProtKB-KW"/>
</dbReference>
<evidence type="ECO:0000256" key="12">
    <source>
        <dbReference type="ARBA" id="ARBA00023268"/>
    </source>
</evidence>
<accession>J4KSQ7</accession>
<evidence type="ECO:0000256" key="11">
    <source>
        <dbReference type="ARBA" id="ARBA00022984"/>
    </source>
</evidence>
<dbReference type="GO" id="GO:0005737">
    <property type="term" value="C:cytoplasm"/>
    <property type="evidence" value="ECO:0007669"/>
    <property type="project" value="UniProtKB-SubCell"/>
</dbReference>
<dbReference type="GO" id="GO:0000287">
    <property type="term" value="F:magnesium ion binding"/>
    <property type="evidence" value="ECO:0007669"/>
    <property type="project" value="UniProtKB-UniRule"/>
</dbReference>
<feature type="region of interest" description="N-acetyltransferase" evidence="18">
    <location>
        <begin position="247"/>
        <end position="449"/>
    </location>
</feature>
<dbReference type="GO" id="GO:0071555">
    <property type="term" value="P:cell wall organization"/>
    <property type="evidence" value="ECO:0007669"/>
    <property type="project" value="UniProtKB-KW"/>
</dbReference>
<feature type="binding site" evidence="18">
    <location>
        <begin position="100"/>
        <end position="102"/>
    </location>
    <ligand>
        <name>UDP-N-acetyl-alpha-D-glucosamine</name>
        <dbReference type="ChEBI" id="CHEBI:57705"/>
    </ligand>
</feature>
<feature type="binding site" evidence="18">
    <location>
        <position position="436"/>
    </location>
    <ligand>
        <name>acetyl-CoA</name>
        <dbReference type="ChEBI" id="CHEBI:57288"/>
    </ligand>
</feature>
<dbReference type="InterPro" id="IPR029044">
    <property type="entry name" value="Nucleotide-diphossugar_trans"/>
</dbReference>
<dbReference type="EC" id="2.7.7.23" evidence="18"/>
<evidence type="ECO:0000256" key="18">
    <source>
        <dbReference type="HAMAP-Rule" id="MF_01631"/>
    </source>
</evidence>
<keyword evidence="14 18" id="KW-0961">Cell wall biogenesis/degradation</keyword>
<evidence type="ECO:0000256" key="2">
    <source>
        <dbReference type="ARBA" id="ARBA00007707"/>
    </source>
</evidence>
<dbReference type="InterPro" id="IPR005882">
    <property type="entry name" value="Bifunctional_GlmU"/>
</dbReference>
<feature type="region of interest" description="Linker" evidence="18">
    <location>
        <begin position="226"/>
        <end position="246"/>
    </location>
</feature>
<dbReference type="GO" id="GO:0016020">
    <property type="term" value="C:membrane"/>
    <property type="evidence" value="ECO:0007669"/>
    <property type="project" value="GOC"/>
</dbReference>
<evidence type="ECO:0000256" key="7">
    <source>
        <dbReference type="ARBA" id="ARBA00022723"/>
    </source>
</evidence>
<dbReference type="UniPathway" id="UPA00113">
    <property type="reaction ID" value="UER00532"/>
</dbReference>
<comment type="pathway">
    <text evidence="18">Nucleotide-sugar biosynthesis; UDP-N-acetyl-alpha-D-glucosamine biosynthesis; UDP-N-acetyl-alpha-D-glucosamine from N-acetyl-alpha-D-glucosamine 1-phosphate: step 1/1.</text>
</comment>
<feature type="binding site" evidence="18">
    <location>
        <begin position="78"/>
        <end position="79"/>
    </location>
    <ligand>
        <name>UDP-N-acetyl-alpha-D-glucosamine</name>
        <dbReference type="ChEBI" id="CHEBI:57705"/>
    </ligand>
</feature>
<feature type="binding site" evidence="18">
    <location>
        <begin position="8"/>
        <end position="11"/>
    </location>
    <ligand>
        <name>UDP-N-acetyl-alpha-D-glucosamine</name>
        <dbReference type="ChEBI" id="CHEBI:57705"/>
    </ligand>
</feature>
<keyword evidence="11 18" id="KW-0573">Peptidoglycan synthesis</keyword>
<comment type="catalytic activity">
    <reaction evidence="15 18">
        <text>alpha-D-glucosamine 1-phosphate + acetyl-CoA = N-acetyl-alpha-D-glucosamine 1-phosphate + CoA + H(+)</text>
        <dbReference type="Rhea" id="RHEA:13725"/>
        <dbReference type="ChEBI" id="CHEBI:15378"/>
        <dbReference type="ChEBI" id="CHEBI:57287"/>
        <dbReference type="ChEBI" id="CHEBI:57288"/>
        <dbReference type="ChEBI" id="CHEBI:57776"/>
        <dbReference type="ChEBI" id="CHEBI:58516"/>
        <dbReference type="EC" id="2.3.1.157"/>
    </reaction>
</comment>